<dbReference type="GO" id="GO:0005524">
    <property type="term" value="F:ATP binding"/>
    <property type="evidence" value="ECO:0007669"/>
    <property type="project" value="InterPro"/>
</dbReference>
<dbReference type="eggNOG" id="KOG0351">
    <property type="taxonomic scope" value="Eukaryota"/>
</dbReference>
<name>A0A1X7SVC4_AMPQE</name>
<comment type="catalytic activity">
    <reaction evidence="4">
        <text>Couples ATP hydrolysis with the unwinding of duplex DNA by translocating in the 3'-5' direction.</text>
        <dbReference type="EC" id="5.6.2.4"/>
    </reaction>
</comment>
<dbReference type="GO" id="GO:0005737">
    <property type="term" value="C:cytoplasm"/>
    <property type="evidence" value="ECO:0007669"/>
    <property type="project" value="TreeGrafter"/>
</dbReference>
<dbReference type="Gene3D" id="3.40.50.300">
    <property type="entry name" value="P-loop containing nucleotide triphosphate hydrolases"/>
    <property type="match status" value="1"/>
</dbReference>
<accession>A0A1X7SVC4</accession>
<dbReference type="PANTHER" id="PTHR13710">
    <property type="entry name" value="DNA HELICASE RECQ FAMILY MEMBER"/>
    <property type="match status" value="1"/>
</dbReference>
<comment type="similarity">
    <text evidence="1">Belongs to the helicase family. RecQ subfamily.</text>
</comment>
<dbReference type="GO" id="GO:0043138">
    <property type="term" value="F:3'-5' DNA helicase activity"/>
    <property type="evidence" value="ECO:0007669"/>
    <property type="project" value="UniProtKB-EC"/>
</dbReference>
<dbReference type="OrthoDB" id="6086888at2759"/>
<dbReference type="AlphaFoldDB" id="A0A1X7SVC4"/>
<keyword evidence="2" id="KW-0238">DNA-binding</keyword>
<dbReference type="InParanoid" id="A0A1X7SVC4"/>
<organism evidence="7">
    <name type="scientific">Amphimedon queenslandica</name>
    <name type="common">Sponge</name>
    <dbReference type="NCBI Taxonomy" id="400682"/>
    <lineage>
        <taxon>Eukaryota</taxon>
        <taxon>Metazoa</taxon>
        <taxon>Porifera</taxon>
        <taxon>Demospongiae</taxon>
        <taxon>Heteroscleromorpha</taxon>
        <taxon>Haplosclerida</taxon>
        <taxon>Niphatidae</taxon>
        <taxon>Amphimedon</taxon>
    </lineage>
</organism>
<keyword evidence="3" id="KW-0413">Isomerase</keyword>
<dbReference type="GO" id="GO:0005694">
    <property type="term" value="C:chromosome"/>
    <property type="evidence" value="ECO:0007669"/>
    <property type="project" value="TreeGrafter"/>
</dbReference>
<dbReference type="SUPFAM" id="SSF52540">
    <property type="entry name" value="P-loop containing nucleoside triphosphate hydrolases"/>
    <property type="match status" value="1"/>
</dbReference>
<feature type="domain" description="DEAD/DEAH-box helicase" evidence="6">
    <location>
        <begin position="20"/>
        <end position="94"/>
    </location>
</feature>
<reference evidence="7" key="1">
    <citation type="submission" date="2017-05" db="UniProtKB">
        <authorList>
            <consortium name="EnsemblMetazoa"/>
        </authorList>
    </citation>
    <scope>IDENTIFICATION</scope>
</reference>
<dbReference type="GO" id="GO:0000724">
    <property type="term" value="P:double-strand break repair via homologous recombination"/>
    <property type="evidence" value="ECO:0007669"/>
    <property type="project" value="TreeGrafter"/>
</dbReference>
<sequence length="115" mass="12645">MDSCLTEAAELLGYRNLKDEQISCLTEFLSGRDVFVILPTGFGKTVCFTLLPFAFDKYQKRDSGNKAIIIVVSPLTALIINQVEALLSRNVSAGYINSESTSDVKKNVTLGKYCI</sequence>
<evidence type="ECO:0000256" key="2">
    <source>
        <dbReference type="ARBA" id="ARBA00023125"/>
    </source>
</evidence>
<evidence type="ECO:0000256" key="5">
    <source>
        <dbReference type="ARBA" id="ARBA00034808"/>
    </source>
</evidence>
<dbReference type="GO" id="GO:0003677">
    <property type="term" value="F:DNA binding"/>
    <property type="evidence" value="ECO:0007669"/>
    <property type="project" value="UniProtKB-KW"/>
</dbReference>
<evidence type="ECO:0000313" key="7">
    <source>
        <dbReference type="EnsemblMetazoa" id="Aqu2.1.05945_001"/>
    </source>
</evidence>
<evidence type="ECO:0000259" key="6">
    <source>
        <dbReference type="Pfam" id="PF00270"/>
    </source>
</evidence>
<protein>
    <recommendedName>
        <fullName evidence="5">DNA 3'-5' helicase</fullName>
        <ecNumber evidence="5">5.6.2.4</ecNumber>
    </recommendedName>
</protein>
<dbReference type="Pfam" id="PF00270">
    <property type="entry name" value="DEAD"/>
    <property type="match status" value="1"/>
</dbReference>
<dbReference type="STRING" id="400682.A0A1X7SVC4"/>
<dbReference type="InterPro" id="IPR011545">
    <property type="entry name" value="DEAD/DEAH_box_helicase_dom"/>
</dbReference>
<evidence type="ECO:0000256" key="3">
    <source>
        <dbReference type="ARBA" id="ARBA00023235"/>
    </source>
</evidence>
<proteinExistence type="inferred from homology"/>
<dbReference type="EC" id="5.6.2.4" evidence="5"/>
<evidence type="ECO:0000256" key="1">
    <source>
        <dbReference type="ARBA" id="ARBA00005446"/>
    </source>
</evidence>
<dbReference type="InterPro" id="IPR027417">
    <property type="entry name" value="P-loop_NTPase"/>
</dbReference>
<dbReference type="PANTHER" id="PTHR13710:SF105">
    <property type="entry name" value="ATP-DEPENDENT DNA HELICASE Q1"/>
    <property type="match status" value="1"/>
</dbReference>
<evidence type="ECO:0000256" key="4">
    <source>
        <dbReference type="ARBA" id="ARBA00034617"/>
    </source>
</evidence>
<dbReference type="GO" id="GO:0009378">
    <property type="term" value="F:four-way junction helicase activity"/>
    <property type="evidence" value="ECO:0007669"/>
    <property type="project" value="TreeGrafter"/>
</dbReference>
<dbReference type="EnsemblMetazoa" id="Aqu2.1.05945_001">
    <property type="protein sequence ID" value="Aqu2.1.05945_001"/>
    <property type="gene ID" value="Aqu2.1.05945"/>
</dbReference>